<dbReference type="GO" id="GO:0015288">
    <property type="term" value="F:porin activity"/>
    <property type="evidence" value="ECO:0007669"/>
    <property type="project" value="TreeGrafter"/>
</dbReference>
<dbReference type="GO" id="GO:1990281">
    <property type="term" value="C:efflux pump complex"/>
    <property type="evidence" value="ECO:0007669"/>
    <property type="project" value="TreeGrafter"/>
</dbReference>
<comment type="caution">
    <text evidence="8">The sequence shown here is derived from an EMBL/GenBank/DDBJ whole genome shotgun (WGS) entry which is preliminary data.</text>
</comment>
<dbReference type="AlphaFoldDB" id="A0A3S2VIJ5"/>
<dbReference type="Gene3D" id="1.20.1600.10">
    <property type="entry name" value="Outer membrane efflux proteins (OEP)"/>
    <property type="match status" value="1"/>
</dbReference>
<dbReference type="EMBL" id="SACM01000001">
    <property type="protein sequence ID" value="RVT88096.1"/>
    <property type="molecule type" value="Genomic_DNA"/>
</dbReference>
<feature type="signal peptide" evidence="7">
    <location>
        <begin position="1"/>
        <end position="19"/>
    </location>
</feature>
<sequence>MRALLLMLSLCLALGPAHAQRAAKKKPKAPPAVPVAPAAPSGVRCGGDDEALRPAAAGAANPAQAVQAQSDPRAYLLQVADSAVQRSRSVNVAQLLEAAARDDLRDAQAASLPQMQLNLTGGYGGSHLNGVNLSSGVEARAALQIGGPLWDWGRQKQLVEWRRQLGEAAAAGRANAAEQVALQAVSLSLDRSRYSLQSQVYGQYVRKMACLVEALQTITQLDPGRASELVQAQKNQQQAELALATTQDLLKSNETRLRRLVGDPLPPVGSLSAVLAQLPDLGLLQKDLLAAPDVGAATAQALAAQRLAEATAAGQKPQVSWLGSANAAAGNGRRVDYIGGVQVTVPLWRATDEPQLSAARRRAEAANAQRDEALDAKTWRLTEIHEAAGNSLDRAKRIAELLRASQQLRAATLQQWQQLGRRSLFDVMGAEADYYSLRVAQINALYDAQQAVAVMGSMGRGVTALLR</sequence>
<evidence type="ECO:0000256" key="2">
    <source>
        <dbReference type="ARBA" id="ARBA00022452"/>
    </source>
</evidence>
<keyword evidence="5" id="KW-0998">Cell outer membrane</keyword>
<keyword evidence="3" id="KW-0812">Transmembrane</keyword>
<keyword evidence="4" id="KW-0472">Membrane</keyword>
<dbReference type="InterPro" id="IPR051906">
    <property type="entry name" value="TolC-like"/>
</dbReference>
<dbReference type="Proteomes" id="UP000288587">
    <property type="component" value="Unassembled WGS sequence"/>
</dbReference>
<dbReference type="PANTHER" id="PTHR30026:SF20">
    <property type="entry name" value="OUTER MEMBRANE PROTEIN TOLC"/>
    <property type="match status" value="1"/>
</dbReference>
<proteinExistence type="predicted"/>
<protein>
    <submittedName>
        <fullName evidence="8">TolC family protein</fullName>
    </submittedName>
</protein>
<dbReference type="PANTHER" id="PTHR30026">
    <property type="entry name" value="OUTER MEMBRANE PROTEIN TOLC"/>
    <property type="match status" value="1"/>
</dbReference>
<evidence type="ECO:0000256" key="3">
    <source>
        <dbReference type="ARBA" id="ARBA00022692"/>
    </source>
</evidence>
<comment type="subcellular location">
    <subcellularLocation>
        <location evidence="1">Cell outer membrane</location>
    </subcellularLocation>
</comment>
<evidence type="ECO:0000313" key="9">
    <source>
        <dbReference type="Proteomes" id="UP000288587"/>
    </source>
</evidence>
<evidence type="ECO:0000256" key="4">
    <source>
        <dbReference type="ARBA" id="ARBA00023136"/>
    </source>
</evidence>
<keyword evidence="2" id="KW-1134">Transmembrane beta strand</keyword>
<evidence type="ECO:0000256" key="7">
    <source>
        <dbReference type="SAM" id="SignalP"/>
    </source>
</evidence>
<evidence type="ECO:0000256" key="1">
    <source>
        <dbReference type="ARBA" id="ARBA00004442"/>
    </source>
</evidence>
<keyword evidence="7" id="KW-0732">Signal</keyword>
<name>A0A3S2VIJ5_9BURK</name>
<feature type="chain" id="PRO_5018543322" evidence="7">
    <location>
        <begin position="20"/>
        <end position="467"/>
    </location>
</feature>
<dbReference type="SUPFAM" id="SSF56954">
    <property type="entry name" value="Outer membrane efflux proteins (OEP)"/>
    <property type="match status" value="1"/>
</dbReference>
<evidence type="ECO:0000256" key="6">
    <source>
        <dbReference type="SAM" id="MobiDB-lite"/>
    </source>
</evidence>
<feature type="region of interest" description="Disordered" evidence="6">
    <location>
        <begin position="23"/>
        <end position="50"/>
    </location>
</feature>
<dbReference type="GO" id="GO:0015562">
    <property type="term" value="F:efflux transmembrane transporter activity"/>
    <property type="evidence" value="ECO:0007669"/>
    <property type="project" value="InterPro"/>
</dbReference>
<evidence type="ECO:0000313" key="8">
    <source>
        <dbReference type="EMBL" id="RVT88096.1"/>
    </source>
</evidence>
<evidence type="ECO:0000256" key="5">
    <source>
        <dbReference type="ARBA" id="ARBA00023237"/>
    </source>
</evidence>
<keyword evidence="9" id="KW-1185">Reference proteome</keyword>
<gene>
    <name evidence="8" type="ORF">EOD73_03565</name>
</gene>
<dbReference type="OrthoDB" id="8683954at2"/>
<organism evidence="8 9">
    <name type="scientific">Inhella crocodyli</name>
    <dbReference type="NCBI Taxonomy" id="2499851"/>
    <lineage>
        <taxon>Bacteria</taxon>
        <taxon>Pseudomonadati</taxon>
        <taxon>Pseudomonadota</taxon>
        <taxon>Betaproteobacteria</taxon>
        <taxon>Burkholderiales</taxon>
        <taxon>Sphaerotilaceae</taxon>
        <taxon>Inhella</taxon>
    </lineage>
</organism>
<dbReference type="RefSeq" id="WP_127680915.1">
    <property type="nucleotide sequence ID" value="NZ_SACM01000001.1"/>
</dbReference>
<accession>A0A3S2VIJ5</accession>
<reference evidence="8 9" key="1">
    <citation type="submission" date="2019-01" db="EMBL/GenBank/DDBJ databases">
        <authorList>
            <person name="Chen W.-M."/>
        </authorList>
    </citation>
    <scope>NUCLEOTIDE SEQUENCE [LARGE SCALE GENOMIC DNA]</scope>
    <source>
        <strain evidence="8 9">CCP-18</strain>
    </source>
</reference>
<dbReference type="GO" id="GO:0009279">
    <property type="term" value="C:cell outer membrane"/>
    <property type="evidence" value="ECO:0007669"/>
    <property type="project" value="UniProtKB-SubCell"/>
</dbReference>